<reference evidence="2" key="1">
    <citation type="journal article" date="2021" name="Open Biol.">
        <title>Shared evolutionary footprints suggest mitochondrial oxidative damage underlies multiple complex I losses in fungi.</title>
        <authorList>
            <person name="Schikora-Tamarit M.A."/>
            <person name="Marcet-Houben M."/>
            <person name="Nosek J."/>
            <person name="Gabaldon T."/>
        </authorList>
    </citation>
    <scope>NUCLEOTIDE SEQUENCE</scope>
    <source>
        <strain evidence="2">CBS2887</strain>
    </source>
</reference>
<accession>A0A9P8Q7Y2</accession>
<keyword evidence="3" id="KW-1185">Reference proteome</keyword>
<proteinExistence type="predicted"/>
<dbReference type="Proteomes" id="UP000774326">
    <property type="component" value="Unassembled WGS sequence"/>
</dbReference>
<sequence>MSIDNNGVFGDWLIWSMILLKGSLISPVWKLNPKIPSMINWKPALLLDIMDTTEQDPTNCQTQTPLTINTNHTRNVNTARLPVQLQRTHRRQQSSLSSFHTPPASATSTQFVFSPPQTPSRQITNRSSSALTTPSSVRSQATLYDDQGRYQGPVAVHAGSFPSLQKHFSRDCVDGVGSPSKYNYTSDYEEEGDDKDRQLVFTDEDSEDEDYFEYPPRTPVRFQKPLFQDSSSITPEQTHDMSNSRSRNRRSVLVNSSLSQNPQSVKTEAPTKRYSVYLTKDDFEDIESNSELIPSQSTLNTTISDNEGRVKAGDDFDYESFSSQFKDLNGRFEYEQIKNPKKKNSISNIWRRVTGTTNKDHDESKSPRVGHSIDHGARSKFFHKRNKSSAI</sequence>
<name>A0A9P8Q7Y2_WICPI</name>
<dbReference type="EMBL" id="JAEUBG010002406">
    <property type="protein sequence ID" value="KAH3684564.1"/>
    <property type="molecule type" value="Genomic_DNA"/>
</dbReference>
<feature type="compositionally biased region" description="Polar residues" evidence="1">
    <location>
        <begin position="119"/>
        <end position="137"/>
    </location>
</feature>
<protein>
    <submittedName>
        <fullName evidence="2">Uncharacterized protein</fullName>
    </submittedName>
</protein>
<feature type="region of interest" description="Disordered" evidence="1">
    <location>
        <begin position="85"/>
        <end position="137"/>
    </location>
</feature>
<comment type="caution">
    <text evidence="2">The sequence shown here is derived from an EMBL/GenBank/DDBJ whole genome shotgun (WGS) entry which is preliminary data.</text>
</comment>
<organism evidence="2 3">
    <name type="scientific">Wickerhamomyces pijperi</name>
    <name type="common">Yeast</name>
    <name type="synonym">Pichia pijperi</name>
    <dbReference type="NCBI Taxonomy" id="599730"/>
    <lineage>
        <taxon>Eukaryota</taxon>
        <taxon>Fungi</taxon>
        <taxon>Dikarya</taxon>
        <taxon>Ascomycota</taxon>
        <taxon>Saccharomycotina</taxon>
        <taxon>Saccharomycetes</taxon>
        <taxon>Phaffomycetales</taxon>
        <taxon>Wickerhamomycetaceae</taxon>
        <taxon>Wickerhamomyces</taxon>
    </lineage>
</organism>
<feature type="region of interest" description="Disordered" evidence="1">
    <location>
        <begin position="205"/>
        <end position="270"/>
    </location>
</feature>
<evidence type="ECO:0000256" key="1">
    <source>
        <dbReference type="SAM" id="MobiDB-lite"/>
    </source>
</evidence>
<feature type="region of interest" description="Disordered" evidence="1">
    <location>
        <begin position="356"/>
        <end position="391"/>
    </location>
</feature>
<feature type="compositionally biased region" description="Polar residues" evidence="1">
    <location>
        <begin position="93"/>
        <end position="112"/>
    </location>
</feature>
<dbReference type="AlphaFoldDB" id="A0A9P8Q7Y2"/>
<evidence type="ECO:0000313" key="3">
    <source>
        <dbReference type="Proteomes" id="UP000774326"/>
    </source>
</evidence>
<reference evidence="2" key="2">
    <citation type="submission" date="2021-01" db="EMBL/GenBank/DDBJ databases">
        <authorList>
            <person name="Schikora-Tamarit M.A."/>
        </authorList>
    </citation>
    <scope>NUCLEOTIDE SEQUENCE</scope>
    <source>
        <strain evidence="2">CBS2887</strain>
    </source>
</reference>
<gene>
    <name evidence="2" type="ORF">WICPIJ_004454</name>
</gene>
<evidence type="ECO:0000313" key="2">
    <source>
        <dbReference type="EMBL" id="KAH3684564.1"/>
    </source>
</evidence>
<feature type="compositionally biased region" description="Basic residues" evidence="1">
    <location>
        <begin position="378"/>
        <end position="391"/>
    </location>
</feature>
<feature type="compositionally biased region" description="Basic and acidic residues" evidence="1">
    <location>
        <begin position="358"/>
        <end position="377"/>
    </location>
</feature>